<dbReference type="EMBL" id="QANO01000180">
    <property type="protein sequence ID" value="PTU49511.1"/>
    <property type="molecule type" value="Genomic_DNA"/>
</dbReference>
<gene>
    <name evidence="1" type="ORF">DBB42_25060</name>
</gene>
<dbReference type="Proteomes" id="UP000244874">
    <property type="component" value="Unassembled WGS sequence"/>
</dbReference>
<dbReference type="InterPro" id="IPR036190">
    <property type="entry name" value="Urocanase_sf"/>
</dbReference>
<proteinExistence type="predicted"/>
<evidence type="ECO:0000313" key="2">
    <source>
        <dbReference type="Proteomes" id="UP000244874"/>
    </source>
</evidence>
<evidence type="ECO:0000313" key="1">
    <source>
        <dbReference type="EMBL" id="PTU49511.1"/>
    </source>
</evidence>
<name>A0A2R7UBV0_PSEDL</name>
<dbReference type="SUPFAM" id="SSF111326">
    <property type="entry name" value="Urocanase"/>
    <property type="match status" value="1"/>
</dbReference>
<protein>
    <submittedName>
        <fullName evidence="1">Uncharacterized protein</fullName>
    </submittedName>
</protein>
<reference evidence="1 2" key="1">
    <citation type="submission" date="2018-04" db="EMBL/GenBank/DDBJ databases">
        <authorList>
            <person name="Go L.Y."/>
            <person name="Mitchell J.A."/>
        </authorList>
    </citation>
    <scope>NUCLEOTIDE SEQUENCE [LARGE SCALE GENOMIC DNA]</scope>
    <source>
        <strain evidence="1 2">KCJK7865</strain>
    </source>
</reference>
<dbReference type="Gene3D" id="3.40.1770.10">
    <property type="entry name" value="Urocanase superfamily"/>
    <property type="match status" value="1"/>
</dbReference>
<organism evidence="1 2">
    <name type="scientific">Pseudomonas plecoglossicida</name>
    <dbReference type="NCBI Taxonomy" id="70775"/>
    <lineage>
        <taxon>Bacteria</taxon>
        <taxon>Pseudomonadati</taxon>
        <taxon>Pseudomonadota</taxon>
        <taxon>Gammaproteobacteria</taxon>
        <taxon>Pseudomonadales</taxon>
        <taxon>Pseudomonadaceae</taxon>
        <taxon>Pseudomonas</taxon>
    </lineage>
</organism>
<dbReference type="AlphaFoldDB" id="A0A2R7UBV0"/>
<sequence>MTSFDLSGFVPVSIRSIFCRSITPSRWAALSDDAEEAYKTDAMVKKLIPETLTRTAPEIDSSGSLLTPFLALNSSSPFQQSMKAAV</sequence>
<accession>A0A2R7UBV0</accession>
<comment type="caution">
    <text evidence="1">The sequence shown here is derived from an EMBL/GenBank/DDBJ whole genome shotgun (WGS) entry which is preliminary data.</text>
</comment>